<feature type="transmembrane region" description="Helical" evidence="1">
    <location>
        <begin position="21"/>
        <end position="45"/>
    </location>
</feature>
<sequence>MKPSKEQKPALLSNLNLPPKAMGLFDLLFSSLAGGGLLGVLIYMVMGRELDFLVRIKMDRGWFYGAYAD</sequence>
<dbReference type="VEuPathDB" id="FungiDB:BO82DRAFT_123451"/>
<evidence type="ECO:0000313" key="2">
    <source>
        <dbReference type="EMBL" id="PYH79805.1"/>
    </source>
</evidence>
<gene>
    <name evidence="2" type="ORF">BO82DRAFT_123451</name>
</gene>
<keyword evidence="3" id="KW-1185">Reference proteome</keyword>
<dbReference type="AlphaFoldDB" id="A0A319C3T2"/>
<accession>A0A319C3T2</accession>
<dbReference type="Proteomes" id="UP000248340">
    <property type="component" value="Unassembled WGS sequence"/>
</dbReference>
<keyword evidence="1" id="KW-0812">Transmembrane</keyword>
<name>A0A319C3T2_9EURO</name>
<dbReference type="RefSeq" id="XP_025490005.1">
    <property type="nucleotide sequence ID" value="XM_025629900.1"/>
</dbReference>
<evidence type="ECO:0000313" key="3">
    <source>
        <dbReference type="Proteomes" id="UP000248340"/>
    </source>
</evidence>
<organism evidence="2 3">
    <name type="scientific">Aspergillus uvarum CBS 121591</name>
    <dbReference type="NCBI Taxonomy" id="1448315"/>
    <lineage>
        <taxon>Eukaryota</taxon>
        <taxon>Fungi</taxon>
        <taxon>Dikarya</taxon>
        <taxon>Ascomycota</taxon>
        <taxon>Pezizomycotina</taxon>
        <taxon>Eurotiomycetes</taxon>
        <taxon>Eurotiomycetidae</taxon>
        <taxon>Eurotiales</taxon>
        <taxon>Aspergillaceae</taxon>
        <taxon>Aspergillus</taxon>
        <taxon>Aspergillus subgen. Circumdati</taxon>
    </lineage>
</organism>
<keyword evidence="1" id="KW-0472">Membrane</keyword>
<keyword evidence="1" id="KW-1133">Transmembrane helix</keyword>
<proteinExistence type="predicted"/>
<reference evidence="2 3" key="1">
    <citation type="submission" date="2016-12" db="EMBL/GenBank/DDBJ databases">
        <title>The genomes of Aspergillus section Nigri reveals drivers in fungal speciation.</title>
        <authorList>
            <consortium name="DOE Joint Genome Institute"/>
            <person name="Vesth T.C."/>
            <person name="Nybo J."/>
            <person name="Theobald S."/>
            <person name="Brandl J."/>
            <person name="Frisvad J.C."/>
            <person name="Nielsen K.F."/>
            <person name="Lyhne E.K."/>
            <person name="Kogle M.E."/>
            <person name="Kuo A."/>
            <person name="Riley R."/>
            <person name="Clum A."/>
            <person name="Nolan M."/>
            <person name="Lipzen A."/>
            <person name="Salamov A."/>
            <person name="Henrissat B."/>
            <person name="Wiebenga A."/>
            <person name="De Vries R.P."/>
            <person name="Grigoriev I.V."/>
            <person name="Mortensen U.H."/>
            <person name="Andersen M.R."/>
            <person name="Baker S.E."/>
        </authorList>
    </citation>
    <scope>NUCLEOTIDE SEQUENCE [LARGE SCALE GENOMIC DNA]</scope>
    <source>
        <strain evidence="2 3">CBS 121591</strain>
    </source>
</reference>
<dbReference type="GeneID" id="37132641"/>
<dbReference type="EMBL" id="KZ821715">
    <property type="protein sequence ID" value="PYH79805.1"/>
    <property type="molecule type" value="Genomic_DNA"/>
</dbReference>
<evidence type="ECO:0000256" key="1">
    <source>
        <dbReference type="SAM" id="Phobius"/>
    </source>
</evidence>
<protein>
    <submittedName>
        <fullName evidence="2">Uncharacterized protein</fullName>
    </submittedName>
</protein>